<dbReference type="Pfam" id="PF00877">
    <property type="entry name" value="NLPC_P60"/>
    <property type="match status" value="1"/>
</dbReference>
<evidence type="ECO:0000256" key="2">
    <source>
        <dbReference type="ARBA" id="ARBA00022670"/>
    </source>
</evidence>
<dbReference type="GO" id="GO:0006508">
    <property type="term" value="P:proteolysis"/>
    <property type="evidence" value="ECO:0007669"/>
    <property type="project" value="UniProtKB-KW"/>
</dbReference>
<dbReference type="SUPFAM" id="SSF54001">
    <property type="entry name" value="Cysteine proteinases"/>
    <property type="match status" value="1"/>
</dbReference>
<keyword evidence="4" id="KW-0788">Thiol protease</keyword>
<comment type="similarity">
    <text evidence="1">Belongs to the peptidase C40 family.</text>
</comment>
<dbReference type="RefSeq" id="WP_425438532.1">
    <property type="nucleotide sequence ID" value="NZ_FNBE01000005.1"/>
</dbReference>
<feature type="chain" id="PRO_5039251301" evidence="5">
    <location>
        <begin position="30"/>
        <end position="185"/>
    </location>
</feature>
<dbReference type="GO" id="GO:0008234">
    <property type="term" value="F:cysteine-type peptidase activity"/>
    <property type="evidence" value="ECO:0007669"/>
    <property type="project" value="UniProtKB-KW"/>
</dbReference>
<accession>A0A1G7LN38</accession>
<dbReference type="InterPro" id="IPR006311">
    <property type="entry name" value="TAT_signal"/>
</dbReference>
<dbReference type="InterPro" id="IPR038765">
    <property type="entry name" value="Papain-like_cys_pep_sf"/>
</dbReference>
<dbReference type="EMBL" id="FNBE01000005">
    <property type="protein sequence ID" value="SDF50938.1"/>
    <property type="molecule type" value="Genomic_DNA"/>
</dbReference>
<organism evidence="7 8">
    <name type="scientific">Pseudonocardia oroxyli</name>
    <dbReference type="NCBI Taxonomy" id="366584"/>
    <lineage>
        <taxon>Bacteria</taxon>
        <taxon>Bacillati</taxon>
        <taxon>Actinomycetota</taxon>
        <taxon>Actinomycetes</taxon>
        <taxon>Pseudonocardiales</taxon>
        <taxon>Pseudonocardiaceae</taxon>
        <taxon>Pseudonocardia</taxon>
    </lineage>
</organism>
<evidence type="ECO:0000256" key="3">
    <source>
        <dbReference type="ARBA" id="ARBA00022801"/>
    </source>
</evidence>
<evidence type="ECO:0000313" key="7">
    <source>
        <dbReference type="EMBL" id="SDF50938.1"/>
    </source>
</evidence>
<dbReference type="PROSITE" id="PS51935">
    <property type="entry name" value="NLPC_P60"/>
    <property type="match status" value="1"/>
</dbReference>
<evidence type="ECO:0000256" key="4">
    <source>
        <dbReference type="ARBA" id="ARBA00022807"/>
    </source>
</evidence>
<dbReference type="InterPro" id="IPR051794">
    <property type="entry name" value="PG_Endopeptidase_C40"/>
</dbReference>
<dbReference type="InterPro" id="IPR000064">
    <property type="entry name" value="NLP_P60_dom"/>
</dbReference>
<evidence type="ECO:0000259" key="6">
    <source>
        <dbReference type="PROSITE" id="PS51935"/>
    </source>
</evidence>
<dbReference type="PROSITE" id="PS51318">
    <property type="entry name" value="TAT"/>
    <property type="match status" value="1"/>
</dbReference>
<keyword evidence="3 7" id="KW-0378">Hydrolase</keyword>
<reference evidence="7 8" key="1">
    <citation type="submission" date="2016-10" db="EMBL/GenBank/DDBJ databases">
        <authorList>
            <person name="de Groot N.N."/>
        </authorList>
    </citation>
    <scope>NUCLEOTIDE SEQUENCE [LARGE SCALE GENOMIC DNA]</scope>
    <source>
        <strain evidence="7 8">CGMCC 4.3143</strain>
    </source>
</reference>
<feature type="signal peptide" evidence="5">
    <location>
        <begin position="1"/>
        <end position="29"/>
    </location>
</feature>
<keyword evidence="5" id="KW-0732">Signal</keyword>
<name>A0A1G7LN38_PSEOR</name>
<sequence length="185" mass="18544">MPSHTPALLRTTVVAVTAAAAAFFSLAPAATPAAPAAPTAAAAPVEVAQRTVALAAPSNAVAAAALNASPAAKRAAALETALAQLGKPYRYGATGPSSFDCSGLTSFAFKNAGVSIPRTSRAQSTVGTPVSKSDLQPGDLVFFYKPVSHVAIYIGNGQVVHASTSGQPVKISNVDNMPFSGARRV</sequence>
<dbReference type="PANTHER" id="PTHR47359">
    <property type="entry name" value="PEPTIDOGLYCAN DL-ENDOPEPTIDASE CWLO"/>
    <property type="match status" value="1"/>
</dbReference>
<dbReference type="Proteomes" id="UP000198967">
    <property type="component" value="Unassembled WGS sequence"/>
</dbReference>
<proteinExistence type="inferred from homology"/>
<feature type="domain" description="NlpC/P60" evidence="6">
    <location>
        <begin position="71"/>
        <end position="185"/>
    </location>
</feature>
<keyword evidence="2" id="KW-0645">Protease</keyword>
<dbReference type="AlphaFoldDB" id="A0A1G7LN38"/>
<evidence type="ECO:0000256" key="5">
    <source>
        <dbReference type="SAM" id="SignalP"/>
    </source>
</evidence>
<keyword evidence="8" id="KW-1185">Reference proteome</keyword>
<dbReference type="PANTHER" id="PTHR47359:SF3">
    <property type="entry name" value="NLP_P60 DOMAIN-CONTAINING PROTEIN-RELATED"/>
    <property type="match status" value="1"/>
</dbReference>
<dbReference type="Gene3D" id="3.90.1720.10">
    <property type="entry name" value="endopeptidase domain like (from Nostoc punctiforme)"/>
    <property type="match status" value="1"/>
</dbReference>
<protein>
    <submittedName>
        <fullName evidence="7">Cell wall-associated hydrolase, NlpC family</fullName>
    </submittedName>
</protein>
<gene>
    <name evidence="7" type="ORF">SAMN05216377_105135</name>
</gene>
<evidence type="ECO:0000313" key="8">
    <source>
        <dbReference type="Proteomes" id="UP000198967"/>
    </source>
</evidence>
<evidence type="ECO:0000256" key="1">
    <source>
        <dbReference type="ARBA" id="ARBA00007074"/>
    </source>
</evidence>